<dbReference type="EMBL" id="HBUE01082000">
    <property type="protein sequence ID" value="CAG6477997.1"/>
    <property type="molecule type" value="Transcribed_RNA"/>
</dbReference>
<protein>
    <submittedName>
        <fullName evidence="1">(northern house mosquito) hypothetical protein</fullName>
    </submittedName>
</protein>
<dbReference type="AlphaFoldDB" id="A0A8D8BR60"/>
<dbReference type="EMBL" id="HBUE01081998">
    <property type="protein sequence ID" value="CAG6477996.1"/>
    <property type="molecule type" value="Transcribed_RNA"/>
</dbReference>
<proteinExistence type="predicted"/>
<evidence type="ECO:0000313" key="1">
    <source>
        <dbReference type="EMBL" id="CAG6477997.1"/>
    </source>
</evidence>
<name>A0A8D8BR60_CULPI</name>
<reference evidence="1" key="1">
    <citation type="submission" date="2021-05" db="EMBL/GenBank/DDBJ databases">
        <authorList>
            <person name="Alioto T."/>
            <person name="Alioto T."/>
            <person name="Gomez Garrido J."/>
        </authorList>
    </citation>
    <scope>NUCLEOTIDE SEQUENCE</scope>
</reference>
<accession>A0A8D8BR60</accession>
<organism evidence="1">
    <name type="scientific">Culex pipiens</name>
    <name type="common">House mosquito</name>
    <dbReference type="NCBI Taxonomy" id="7175"/>
    <lineage>
        <taxon>Eukaryota</taxon>
        <taxon>Metazoa</taxon>
        <taxon>Ecdysozoa</taxon>
        <taxon>Arthropoda</taxon>
        <taxon>Hexapoda</taxon>
        <taxon>Insecta</taxon>
        <taxon>Pterygota</taxon>
        <taxon>Neoptera</taxon>
        <taxon>Endopterygota</taxon>
        <taxon>Diptera</taxon>
        <taxon>Nematocera</taxon>
        <taxon>Culicoidea</taxon>
        <taxon>Culicidae</taxon>
        <taxon>Culicinae</taxon>
        <taxon>Culicini</taxon>
        <taxon>Culex</taxon>
        <taxon>Culex</taxon>
    </lineage>
</organism>
<sequence length="117" mass="13777">MTTFLNFKIYFCFPFSTWKSGVLFRAVHSFLAASLFSGFSKKNHQQQQNTNCSAISSFVTQYRSQTARHNTTTPKFQFEPGVKKWIDLSWKCLRLRFTLSCRVNLLRTQTHRLARKQ</sequence>